<accession>A0A0E9S9V4</accession>
<dbReference type="EMBL" id="GBXM01070383">
    <property type="protein sequence ID" value="JAH38194.1"/>
    <property type="molecule type" value="Transcribed_RNA"/>
</dbReference>
<reference evidence="1" key="1">
    <citation type="submission" date="2014-11" db="EMBL/GenBank/DDBJ databases">
        <authorList>
            <person name="Amaro Gonzalez C."/>
        </authorList>
    </citation>
    <scope>NUCLEOTIDE SEQUENCE</scope>
</reference>
<evidence type="ECO:0000313" key="1">
    <source>
        <dbReference type="EMBL" id="JAH38194.1"/>
    </source>
</evidence>
<dbReference type="AlphaFoldDB" id="A0A0E9S9V4"/>
<proteinExistence type="predicted"/>
<name>A0A0E9S9V4_ANGAN</name>
<protein>
    <submittedName>
        <fullName evidence="1">Uncharacterized protein</fullName>
    </submittedName>
</protein>
<sequence length="28" mass="3134">MTLKNKWKCTNLSCVVLCGLIEFDSCIA</sequence>
<reference evidence="1" key="2">
    <citation type="journal article" date="2015" name="Fish Shellfish Immunol.">
        <title>Early steps in the European eel (Anguilla anguilla)-Vibrio vulnificus interaction in the gills: Role of the RtxA13 toxin.</title>
        <authorList>
            <person name="Callol A."/>
            <person name="Pajuelo D."/>
            <person name="Ebbesson L."/>
            <person name="Teles M."/>
            <person name="MacKenzie S."/>
            <person name="Amaro C."/>
        </authorList>
    </citation>
    <scope>NUCLEOTIDE SEQUENCE</scope>
</reference>
<organism evidence="1">
    <name type="scientific">Anguilla anguilla</name>
    <name type="common">European freshwater eel</name>
    <name type="synonym">Muraena anguilla</name>
    <dbReference type="NCBI Taxonomy" id="7936"/>
    <lineage>
        <taxon>Eukaryota</taxon>
        <taxon>Metazoa</taxon>
        <taxon>Chordata</taxon>
        <taxon>Craniata</taxon>
        <taxon>Vertebrata</taxon>
        <taxon>Euteleostomi</taxon>
        <taxon>Actinopterygii</taxon>
        <taxon>Neopterygii</taxon>
        <taxon>Teleostei</taxon>
        <taxon>Anguilliformes</taxon>
        <taxon>Anguillidae</taxon>
        <taxon>Anguilla</taxon>
    </lineage>
</organism>